<organism evidence="1 2">
    <name type="scientific">Hesseltinella vesiculosa</name>
    <dbReference type="NCBI Taxonomy" id="101127"/>
    <lineage>
        <taxon>Eukaryota</taxon>
        <taxon>Fungi</taxon>
        <taxon>Fungi incertae sedis</taxon>
        <taxon>Mucoromycota</taxon>
        <taxon>Mucoromycotina</taxon>
        <taxon>Mucoromycetes</taxon>
        <taxon>Mucorales</taxon>
        <taxon>Cunninghamellaceae</taxon>
        <taxon>Hesseltinella</taxon>
    </lineage>
</organism>
<gene>
    <name evidence="1" type="ORF">DM01DRAFT_1411796</name>
</gene>
<dbReference type="OrthoDB" id="2255497at2759"/>
<evidence type="ECO:0000313" key="1">
    <source>
        <dbReference type="EMBL" id="ORX42587.1"/>
    </source>
</evidence>
<proteinExistence type="predicted"/>
<sequence length="701" mass="78271">MNHHPLPFGIRQDFCLTKKECHLFKVPLAFHVLKVGDWANIDLVLNELLQDGIQRSEAAKRVKGEIVNALKIIARHRCDYAPVASYCSSLVDWYKSPKIHSAFADAFDLALEKAKAIQRGRLNGIKLPRLGAVHFGKELDNSLDDFDTNKENNPSSSADTTSLYTTSATADGIPFQGSTLGTAIKRKALNIFQQWSGGKVIDNDQLHWMKCGLSSIVDLVDEESTKKFLGCTDSEWTAVVHPLVTKCLLVAAPLPAVVAQTWDVVDGIIARTNHTDKAKEYIAKVKTNTVEEKKLLNVISVVLHVIDSNQFLLDPTNVDRVTEYDFIVQVWTPLLKSIVDIHGLLRLKIGESSPKAGTMARKRQYGDVNVGFKEDIRILYDSRTKEHDLMCVEAAKNGLDSKLSSDLSKLMREAKDDLDDSLQHILATHLNSFPNSFFMQVNGTEGMVGSIHLARPGVYAAVHQGEINFPRTFSSFSQFKAQMLFLVNVIYKLERNATMVRNSMDRMLVYHEQKTLRNSIHRTPDVLEPNHYAYATRPTFYNPPKDDPLAAKLPINLFGSPSLMAFSSAPPSPDTSVSEADEYGWAKAGDKFFNIYSLATSDHHPFDGYHKTPMLPTAASSFKFATRRPLAMTVRHMTKSSSVTFARTSMEDPMDHTSYQFAKNEDHHQVAPLTSSGIYVANSSVDDRSIFTPTINAVFDE</sequence>
<dbReference type="AlphaFoldDB" id="A0A1X2G284"/>
<reference evidence="1 2" key="1">
    <citation type="submission" date="2016-07" db="EMBL/GenBank/DDBJ databases">
        <title>Pervasive Adenine N6-methylation of Active Genes in Fungi.</title>
        <authorList>
            <consortium name="DOE Joint Genome Institute"/>
            <person name="Mondo S.J."/>
            <person name="Dannebaum R.O."/>
            <person name="Kuo R.C."/>
            <person name="Labutti K."/>
            <person name="Haridas S."/>
            <person name="Kuo A."/>
            <person name="Salamov A."/>
            <person name="Ahrendt S.R."/>
            <person name="Lipzen A."/>
            <person name="Sullivan W."/>
            <person name="Andreopoulos W.B."/>
            <person name="Clum A."/>
            <person name="Lindquist E."/>
            <person name="Daum C."/>
            <person name="Ramamoorthy G.K."/>
            <person name="Gryganskyi A."/>
            <person name="Culley D."/>
            <person name="Magnuson J.K."/>
            <person name="James T.Y."/>
            <person name="O'Malley M.A."/>
            <person name="Stajich J.E."/>
            <person name="Spatafora J.W."/>
            <person name="Visel A."/>
            <person name="Grigoriev I.V."/>
        </authorList>
    </citation>
    <scope>NUCLEOTIDE SEQUENCE [LARGE SCALE GENOMIC DNA]</scope>
    <source>
        <strain evidence="1 2">NRRL 3301</strain>
    </source>
</reference>
<dbReference type="EMBL" id="MCGT01000065">
    <property type="protein sequence ID" value="ORX42587.1"/>
    <property type="molecule type" value="Genomic_DNA"/>
</dbReference>
<protein>
    <submittedName>
        <fullName evidence="1">Uncharacterized protein</fullName>
    </submittedName>
</protein>
<keyword evidence="2" id="KW-1185">Reference proteome</keyword>
<evidence type="ECO:0000313" key="2">
    <source>
        <dbReference type="Proteomes" id="UP000242146"/>
    </source>
</evidence>
<dbReference type="Proteomes" id="UP000242146">
    <property type="component" value="Unassembled WGS sequence"/>
</dbReference>
<comment type="caution">
    <text evidence="1">The sequence shown here is derived from an EMBL/GenBank/DDBJ whole genome shotgun (WGS) entry which is preliminary data.</text>
</comment>
<name>A0A1X2G284_9FUNG</name>
<accession>A0A1X2G284</accession>